<comment type="caution">
    <text evidence="2">The sequence shown here is derived from an EMBL/GenBank/DDBJ whole genome shotgun (WGS) entry which is preliminary data.</text>
</comment>
<keyword evidence="1" id="KW-0812">Transmembrane</keyword>
<dbReference type="AlphaFoldDB" id="A0A1J5TKR3"/>
<dbReference type="EMBL" id="MIYX01000004">
    <property type="protein sequence ID" value="OIR21553.1"/>
    <property type="molecule type" value="Genomic_DNA"/>
</dbReference>
<accession>A0A1J5TKR3</accession>
<organism evidence="2 3">
    <name type="scientific">Marine Group III euryarchaeote CG-Epi4</name>
    <dbReference type="NCBI Taxonomy" id="1888998"/>
    <lineage>
        <taxon>Archaea</taxon>
        <taxon>Methanobacteriati</taxon>
        <taxon>Thermoplasmatota</taxon>
        <taxon>Thermoplasmata</taxon>
        <taxon>Candidatus Thermoprofundales</taxon>
    </lineage>
</organism>
<feature type="transmembrane region" description="Helical" evidence="1">
    <location>
        <begin position="335"/>
        <end position="356"/>
    </location>
</feature>
<gene>
    <name evidence="2" type="ORF">BEU01_02340</name>
</gene>
<evidence type="ECO:0000256" key="1">
    <source>
        <dbReference type="SAM" id="Phobius"/>
    </source>
</evidence>
<proteinExistence type="predicted"/>
<dbReference type="Proteomes" id="UP000183375">
    <property type="component" value="Unassembled WGS sequence"/>
</dbReference>
<name>A0A1J5TKR3_9ARCH</name>
<keyword evidence="1" id="KW-1133">Transmembrane helix</keyword>
<sequence length="360" mass="40210">MNIGLSNKKNILIALLICILFLFISSNSSAEEITGEPVAVHLNLKESAKFSPETSGDLERVAIEERHSSYETSSPFTRNKGDWKNMGTWESDPVNYDTEINNIMFNLWWVEDTSEEDYDAALDLQWTVYIDGNEIYQFTDEDANRECDDSQGASKDEPCEYVATPNNDLSTTLTTGQQLSVKAEMKAFQSIYIYYDNFTRDSGMKVLSNAIIFGNTGISGNTIYFEFIEGWSTDCNEAVNGNFITILVDGIELNNAEQTRGYPKVSEGSKYMLNGSEIISERVTWKIEDKYAKLDQSVVSFSYSKKDTSTTTPILLNIADKLVVNSAGEEENGGLLGLPGFEFAAVISALLFTGFIRRKV</sequence>
<evidence type="ECO:0000313" key="3">
    <source>
        <dbReference type="Proteomes" id="UP000183375"/>
    </source>
</evidence>
<keyword evidence="1" id="KW-0472">Membrane</keyword>
<protein>
    <submittedName>
        <fullName evidence="2">Uncharacterized protein</fullName>
    </submittedName>
</protein>
<reference evidence="2 3" key="1">
    <citation type="submission" date="2016-08" db="EMBL/GenBank/DDBJ databases">
        <title>New Insights into Marine Group III Euryarchaeota, from dark to light.</title>
        <authorList>
            <person name="Haro-Moreno J.M."/>
            <person name="Rodriguez-Valera F."/>
            <person name="Lopez-Garcia P."/>
            <person name="Moreira D."/>
            <person name="Martin-Cuadrado A.B."/>
        </authorList>
    </citation>
    <scope>NUCLEOTIDE SEQUENCE [LARGE SCALE GENOMIC DNA]</scope>
    <source>
        <strain evidence="2">CG-Epi4</strain>
    </source>
</reference>
<evidence type="ECO:0000313" key="2">
    <source>
        <dbReference type="EMBL" id="OIR21553.1"/>
    </source>
</evidence>